<evidence type="ECO:0000256" key="2">
    <source>
        <dbReference type="SAM" id="SignalP"/>
    </source>
</evidence>
<sequence length="346" mass="37144">MKPGLPPAVAAIALALGLSGCAEDWLGHPGQPDQTPASTAWLWSTATQTLVDDTLAGLPPTVVDHAAYVRTPAPASGLLAGLRMRAWADAVAVRPGHEDWRAPYVTRLKEQLEQVAHPVQPVVLTHAVTTPDDRTDRTDGPLTEGTDDWPDDWRVVTSAAEQADRWVHGLMLLGSGQPAGTIWLDLTAIEDFTPALSLATSLASAGRTVLLLGCMRGSEDRLTACIRALRSTPNEARLFLLIDGLGNPLTAPGLLNIALQQIDLFDRMRYASAYPYPAINTNVSLDRLVMAGLLADDDVAPLRAIYAHNPWLFDLVLKRRLKLPGTSLGFSPDVFGPLPTTDEAPA</sequence>
<name>A0A383XRC3_9GAMM</name>
<feature type="region of interest" description="Disordered" evidence="1">
    <location>
        <begin position="130"/>
        <end position="149"/>
    </location>
</feature>
<evidence type="ECO:0000256" key="1">
    <source>
        <dbReference type="SAM" id="MobiDB-lite"/>
    </source>
</evidence>
<dbReference type="RefSeq" id="WP_109720979.1">
    <property type="nucleotide sequence ID" value="NZ_QEQK01000012.1"/>
</dbReference>
<dbReference type="EMBL" id="QEQK01000012">
    <property type="protein sequence ID" value="PWN55177.1"/>
    <property type="molecule type" value="Genomic_DNA"/>
</dbReference>
<dbReference type="PROSITE" id="PS51257">
    <property type="entry name" value="PROKAR_LIPOPROTEIN"/>
    <property type="match status" value="1"/>
</dbReference>
<evidence type="ECO:0000313" key="3">
    <source>
        <dbReference type="EMBL" id="PWN55177.1"/>
    </source>
</evidence>
<reference evidence="3 4" key="1">
    <citation type="submission" date="2018-05" db="EMBL/GenBank/DDBJ databases">
        <title>Abyssibacter profundi OUC007T gen. nov., sp. nov, a marine bacterium isolated from seawater of the Mariana Trench.</title>
        <authorList>
            <person name="Zhou S."/>
        </authorList>
    </citation>
    <scope>NUCLEOTIDE SEQUENCE [LARGE SCALE GENOMIC DNA]</scope>
    <source>
        <strain evidence="3 4">OUC007</strain>
    </source>
</reference>
<keyword evidence="2" id="KW-0732">Signal</keyword>
<feature type="chain" id="PRO_5016640070" evidence="2">
    <location>
        <begin position="23"/>
        <end position="346"/>
    </location>
</feature>
<organism evidence="3 4">
    <name type="scientific">Abyssibacter profundi</name>
    <dbReference type="NCBI Taxonomy" id="2182787"/>
    <lineage>
        <taxon>Bacteria</taxon>
        <taxon>Pseudomonadati</taxon>
        <taxon>Pseudomonadota</taxon>
        <taxon>Gammaproteobacteria</taxon>
        <taxon>Chromatiales</taxon>
        <taxon>Oceanococcaceae</taxon>
        <taxon>Abyssibacter</taxon>
    </lineage>
</organism>
<comment type="caution">
    <text evidence="3">The sequence shown here is derived from an EMBL/GenBank/DDBJ whole genome shotgun (WGS) entry which is preliminary data.</text>
</comment>
<gene>
    <name evidence="3" type="ORF">DEH80_13195</name>
</gene>
<proteinExistence type="predicted"/>
<dbReference type="Proteomes" id="UP000251800">
    <property type="component" value="Unassembled WGS sequence"/>
</dbReference>
<dbReference type="OrthoDB" id="7058873at2"/>
<dbReference type="AlphaFoldDB" id="A0A383XRC3"/>
<evidence type="ECO:0000313" key="4">
    <source>
        <dbReference type="Proteomes" id="UP000251800"/>
    </source>
</evidence>
<keyword evidence="4" id="KW-1185">Reference proteome</keyword>
<accession>A0A383XRC3</accession>
<feature type="signal peptide" evidence="2">
    <location>
        <begin position="1"/>
        <end position="22"/>
    </location>
</feature>
<protein>
    <submittedName>
        <fullName evidence="3">Uncharacterized protein</fullName>
    </submittedName>
</protein>